<evidence type="ECO:0000256" key="1">
    <source>
        <dbReference type="SAM" id="MobiDB-lite"/>
    </source>
</evidence>
<reference evidence="3 4" key="1">
    <citation type="submission" date="2021-07" db="EMBL/GenBank/DDBJ databases">
        <title>The Aristolochia fimbriata genome: insights into angiosperm evolution, floral development and chemical biosynthesis.</title>
        <authorList>
            <person name="Jiao Y."/>
        </authorList>
    </citation>
    <scope>NUCLEOTIDE SEQUENCE [LARGE SCALE GENOMIC DNA]</scope>
    <source>
        <strain evidence="3">IBCAS-2021</strain>
        <tissue evidence="3">Leaf</tissue>
    </source>
</reference>
<dbReference type="Gene3D" id="2.30.110.10">
    <property type="entry name" value="Electron Transport, Fmn-binding Protein, Chain A"/>
    <property type="match status" value="1"/>
</dbReference>
<dbReference type="EMBL" id="JAINDJ010000004">
    <property type="protein sequence ID" value="KAG9449218.1"/>
    <property type="molecule type" value="Genomic_DNA"/>
</dbReference>
<gene>
    <name evidence="3" type="ORF">H6P81_009183</name>
</gene>
<dbReference type="Proteomes" id="UP000825729">
    <property type="component" value="Unassembled WGS sequence"/>
</dbReference>
<dbReference type="PANTHER" id="PTHR13343:SF29">
    <property type="entry name" value="PYRIDOXAMINE 5'-PHOSPHATE OXIDASE FAMILY PROTEIN"/>
    <property type="match status" value="1"/>
</dbReference>
<feature type="region of interest" description="Disordered" evidence="1">
    <location>
        <begin position="59"/>
        <end position="79"/>
    </location>
</feature>
<sequence length="388" mass="43208">MEVIPSSIIHSKFTETSSVIPSPSSSIKKFARLRTHVKISENQEARKLFVSRHRFRVHAREVSDNSEEEGTSGNGFGFIPDEGSSLLDSNLYQNESRSRTQDIMQMDTAFFGINGTPGGTRAGLFRTPISGGVQSATSAHGLPHPAQAVRNLMEQARFAHLSTVMSRMHHRRMGYPFGSLVDFAPDSVGHPIFSFSPLAIHTRNLMEDPRCTLVVQIPGWSGLSNARVTIFGDVVPLVKEQQEWAHKQYIAKHQQGPSQQWGNFYYYRMENISDIYFIGGFGTVAWVDVKKYEALSPDKIAVDGGEQYLKELNAIFSKPLKELLSSETEIDDAALISIDSKGTDIRVRQGAQFNVQRLSFDVGHAVETLEEAKAALHKLINKGSRQNI</sequence>
<dbReference type="GO" id="GO:0005737">
    <property type="term" value="C:cytoplasm"/>
    <property type="evidence" value="ECO:0007669"/>
    <property type="project" value="UniProtKB-ARBA"/>
</dbReference>
<dbReference type="PANTHER" id="PTHR13343">
    <property type="entry name" value="CREG1 PROTEIN"/>
    <property type="match status" value="1"/>
</dbReference>
<comment type="caution">
    <text evidence="3">The sequence shown here is derived from an EMBL/GenBank/DDBJ whole genome shotgun (WGS) entry which is preliminary data.</text>
</comment>
<dbReference type="AlphaFoldDB" id="A0AAV7EKC0"/>
<name>A0AAV7EKC0_ARIFI</name>
<accession>A0AAV7EKC0</accession>
<dbReference type="InterPro" id="IPR012349">
    <property type="entry name" value="Split_barrel_FMN-bd"/>
</dbReference>
<dbReference type="Pfam" id="PF13883">
    <property type="entry name" value="CREG_beta-barrel"/>
    <property type="match status" value="1"/>
</dbReference>
<evidence type="ECO:0000313" key="3">
    <source>
        <dbReference type="EMBL" id="KAG9449218.1"/>
    </source>
</evidence>
<proteinExistence type="predicted"/>
<feature type="domain" description="CREG-like beta-barrel" evidence="2">
    <location>
        <begin position="146"/>
        <end position="293"/>
    </location>
</feature>
<evidence type="ECO:0000259" key="2">
    <source>
        <dbReference type="Pfam" id="PF13883"/>
    </source>
</evidence>
<evidence type="ECO:0000313" key="4">
    <source>
        <dbReference type="Proteomes" id="UP000825729"/>
    </source>
</evidence>
<dbReference type="SUPFAM" id="SSF50475">
    <property type="entry name" value="FMN-binding split barrel"/>
    <property type="match status" value="1"/>
</dbReference>
<dbReference type="InterPro" id="IPR055343">
    <property type="entry name" value="CREG_beta-barrel"/>
</dbReference>
<organism evidence="3 4">
    <name type="scientific">Aristolochia fimbriata</name>
    <name type="common">White veined hardy Dutchman's pipe vine</name>
    <dbReference type="NCBI Taxonomy" id="158543"/>
    <lineage>
        <taxon>Eukaryota</taxon>
        <taxon>Viridiplantae</taxon>
        <taxon>Streptophyta</taxon>
        <taxon>Embryophyta</taxon>
        <taxon>Tracheophyta</taxon>
        <taxon>Spermatophyta</taxon>
        <taxon>Magnoliopsida</taxon>
        <taxon>Magnoliidae</taxon>
        <taxon>Piperales</taxon>
        <taxon>Aristolochiaceae</taxon>
        <taxon>Aristolochia</taxon>
    </lineage>
</organism>
<protein>
    <recommendedName>
        <fullName evidence="2">CREG-like beta-barrel domain-containing protein</fullName>
    </recommendedName>
</protein>
<keyword evidence="4" id="KW-1185">Reference proteome</keyword>